<dbReference type="Pfam" id="PF03797">
    <property type="entry name" value="Autotransporter"/>
    <property type="match status" value="1"/>
</dbReference>
<protein>
    <submittedName>
        <fullName evidence="3">Autotransporter domain-containing protein</fullName>
    </submittedName>
</protein>
<dbReference type="Proteomes" id="UP001225134">
    <property type="component" value="Unassembled WGS sequence"/>
</dbReference>
<dbReference type="InterPro" id="IPR036709">
    <property type="entry name" value="Autotransporte_beta_dom_sf"/>
</dbReference>
<dbReference type="Gene3D" id="3.40.50.200">
    <property type="entry name" value="Peptidase S8/S53 domain"/>
    <property type="match status" value="1"/>
</dbReference>
<sequence>MIKNIFIYFSLFSLISCSTIQKTNNEENEQNNKNELTTIKEIPKQNLQHEEIPINNEPLKEKTNENIFVDPNNTVHIFEAIPKYPIISQLNLSKTKNFNNLSYFEQAHPLFVTISFLDSNLNNKLDDNERIFNKDDLILYNQRDIYANYNATGIINMSYGFTNSNIYLANKVNDKSEYIDSLDKITSSHDVYHEYFSRLLFDKNYTQNRQLRIKSLGNMSDKDDYTNWLTAHSINLYQFMSPELQKIARNDIIYVKNIIRPETFKNLPNSNLPKVRNLLKYNDENYYELQVHENYGDSKAMLLRSFVVAQDGFIKHIKDNGVDMGSSYAAPRVTRLAYELKKKFPFLRYNQIKQIILTTTKASNKYLDPYIGWGVVDNQKALNGIGALNAGLIEEEEFYSDMPDKIKDKKGNIYFYLNIPNSTYEWSNDIYGGLEGDGNNNSSIEVPIYSQGKRLKYRMPLVLDSEKKYYNNIAQAGLRKDGAGTIILSGKQHYHTNTQILNGTLELKNDSNSKYEIFDKGTFKASNSTIKNDVINEGTTIFENAVTLNNYYAQKNSKTIFSKNTKLQGNEIIIKDKFRVEASDNNLNDFEIIAKKTEISDNDFENIFLKLKEEKSSNENKKYTLTDNSKKYFISLENLSEEQLRNIPIYNQNTRDFYKEYKTSNKPLFSLGNIVAKSQAEAISSIFTDNYTSFISENIDIFNQISKNYLNEISHKPFNSFYINSYNSFNLKDNKKFTKFSRNINGLSLGLNKQIKNDFSLAFALGIYNSHYNFFNDSLTNTINNTSFNFNLTPIFRKNNLEFLTNFGINLGDNSVTRALNKNEIKINSNFKTREFIINSQAKYNINIFDGLSLSPKLGLNYSNINIFDIKEKIKEKNFKQFALSLTNNILNLYQINLGLEANVKLKNLNIINSLDYSFYPKDTIELNAKLNGINFKLKGQNLKKT</sequence>
<evidence type="ECO:0000259" key="2">
    <source>
        <dbReference type="PROSITE" id="PS51208"/>
    </source>
</evidence>
<reference evidence="3 4" key="1">
    <citation type="submission" date="2023-06" db="EMBL/GenBank/DDBJ databases">
        <title>Antibody response to the Sneathia vaginalis cytopathogenic toxin A during pregnancy.</title>
        <authorList>
            <person name="Mccoy Z.T."/>
            <person name="Serrano M.G."/>
            <person name="Spaine K."/>
            <person name="Edwards D.J."/>
            <person name="Buck G.A."/>
            <person name="Jefferson K."/>
        </authorList>
    </citation>
    <scope>NUCLEOTIDE SEQUENCE [LARGE SCALE GENOMIC DNA]</scope>
    <source>
        <strain evidence="3 4">CCUG 42621</strain>
    </source>
</reference>
<comment type="caution">
    <text evidence="3">The sequence shown here is derived from an EMBL/GenBank/DDBJ whole genome shotgun (WGS) entry which is preliminary data.</text>
</comment>
<keyword evidence="1" id="KW-0732">Signal</keyword>
<evidence type="ECO:0000313" key="4">
    <source>
        <dbReference type="Proteomes" id="UP001225134"/>
    </source>
</evidence>
<accession>A0ABT7HKQ2</accession>
<keyword evidence="4" id="KW-1185">Reference proteome</keyword>
<proteinExistence type="predicted"/>
<dbReference type="PROSITE" id="PS51257">
    <property type="entry name" value="PROKAR_LIPOPROTEIN"/>
    <property type="match status" value="1"/>
</dbReference>
<dbReference type="RefSeq" id="WP_285153426.1">
    <property type="nucleotide sequence ID" value="NZ_JASSPP010000012.1"/>
</dbReference>
<organism evidence="3 4">
    <name type="scientific">Sneathia sanguinegens</name>
    <dbReference type="NCBI Taxonomy" id="40543"/>
    <lineage>
        <taxon>Bacteria</taxon>
        <taxon>Fusobacteriati</taxon>
        <taxon>Fusobacteriota</taxon>
        <taxon>Fusobacteriia</taxon>
        <taxon>Fusobacteriales</taxon>
        <taxon>Leptotrichiaceae</taxon>
        <taxon>Sneathia</taxon>
    </lineage>
</organism>
<dbReference type="InterPro" id="IPR005546">
    <property type="entry name" value="Autotransporte_beta"/>
</dbReference>
<name>A0ABT7HKQ2_9FUSO</name>
<dbReference type="SUPFAM" id="SSF103515">
    <property type="entry name" value="Autotransporter"/>
    <property type="match status" value="1"/>
</dbReference>
<feature type="domain" description="Autotransporter" evidence="2">
    <location>
        <begin position="714"/>
        <end position="946"/>
    </location>
</feature>
<evidence type="ECO:0000313" key="3">
    <source>
        <dbReference type="EMBL" id="MDK9581120.1"/>
    </source>
</evidence>
<dbReference type="SUPFAM" id="SSF52743">
    <property type="entry name" value="Subtilisin-like"/>
    <property type="match status" value="1"/>
</dbReference>
<dbReference type="InterPro" id="IPR013425">
    <property type="entry name" value="Autotrns_rpt"/>
</dbReference>
<dbReference type="Gene3D" id="2.40.128.130">
    <property type="entry name" value="Autotransporter beta-domain"/>
    <property type="match status" value="1"/>
</dbReference>
<evidence type="ECO:0000256" key="1">
    <source>
        <dbReference type="ARBA" id="ARBA00022729"/>
    </source>
</evidence>
<dbReference type="InterPro" id="IPR036852">
    <property type="entry name" value="Peptidase_S8/S53_dom_sf"/>
</dbReference>
<dbReference type="EMBL" id="JASSPP010000012">
    <property type="protein sequence ID" value="MDK9581120.1"/>
    <property type="molecule type" value="Genomic_DNA"/>
</dbReference>
<dbReference type="PROSITE" id="PS51208">
    <property type="entry name" value="AUTOTRANSPORTER"/>
    <property type="match status" value="1"/>
</dbReference>
<dbReference type="NCBIfam" id="TIGR02601">
    <property type="entry name" value="autotrns_rpt"/>
    <property type="match status" value="1"/>
</dbReference>
<gene>
    <name evidence="3" type="ORF">QQA45_06395</name>
</gene>